<dbReference type="Gene3D" id="3.40.50.300">
    <property type="entry name" value="P-loop containing nucleotide triphosphate hydrolases"/>
    <property type="match status" value="1"/>
</dbReference>
<dbReference type="InterPro" id="IPR011009">
    <property type="entry name" value="Kinase-like_dom_sf"/>
</dbReference>
<dbReference type="SMART" id="SM00382">
    <property type="entry name" value="AAA"/>
    <property type="match status" value="1"/>
</dbReference>
<organism evidence="6 7">
    <name type="scientific">Bizionia saleffrena</name>
    <dbReference type="NCBI Taxonomy" id="291189"/>
    <lineage>
        <taxon>Bacteria</taxon>
        <taxon>Pseudomonadati</taxon>
        <taxon>Bacteroidota</taxon>
        <taxon>Flavobacteriia</taxon>
        <taxon>Flavobacteriales</taxon>
        <taxon>Flavobacteriaceae</taxon>
        <taxon>Bizionia</taxon>
    </lineage>
</organism>
<dbReference type="FunFam" id="3.40.50.300:FF:001025">
    <property type="entry name" value="ATPase family, AAA domain-containing 2B"/>
    <property type="match status" value="1"/>
</dbReference>
<evidence type="ECO:0000256" key="3">
    <source>
        <dbReference type="ARBA" id="ARBA00023054"/>
    </source>
</evidence>
<evidence type="ECO:0000256" key="1">
    <source>
        <dbReference type="ARBA" id="ARBA00022741"/>
    </source>
</evidence>
<feature type="domain" description="Protein kinase" evidence="5">
    <location>
        <begin position="18"/>
        <end position="293"/>
    </location>
</feature>
<accession>A0A8H2LEI7</accession>
<comment type="similarity">
    <text evidence="4">Belongs to the AAA ATPase family.</text>
</comment>
<dbReference type="GO" id="GO:0004672">
    <property type="term" value="F:protein kinase activity"/>
    <property type="evidence" value="ECO:0007669"/>
    <property type="project" value="InterPro"/>
</dbReference>
<dbReference type="Proteomes" id="UP000323324">
    <property type="component" value="Unassembled WGS sequence"/>
</dbReference>
<comment type="caution">
    <text evidence="6">The sequence shown here is derived from an EMBL/GenBank/DDBJ whole genome shotgun (WGS) entry which is preliminary data.</text>
</comment>
<protein>
    <submittedName>
        <fullName evidence="6">AAA family ATPase</fullName>
    </submittedName>
</protein>
<gene>
    <name evidence="6" type="ORF">ES676_05560</name>
</gene>
<dbReference type="SUPFAM" id="SSF52540">
    <property type="entry name" value="P-loop containing nucleoside triphosphate hydrolases"/>
    <property type="match status" value="1"/>
</dbReference>
<name>A0A8H2LEI7_9FLAO</name>
<keyword evidence="3" id="KW-0175">Coiled coil</keyword>
<dbReference type="InterPro" id="IPR000719">
    <property type="entry name" value="Prot_kinase_dom"/>
</dbReference>
<dbReference type="Pfam" id="PF00069">
    <property type="entry name" value="Pkinase"/>
    <property type="match status" value="1"/>
</dbReference>
<keyword evidence="2 4" id="KW-0067">ATP-binding</keyword>
<dbReference type="InterPro" id="IPR003960">
    <property type="entry name" value="ATPase_AAA_CS"/>
</dbReference>
<reference evidence="6 7" key="1">
    <citation type="submission" date="2019-08" db="EMBL/GenBank/DDBJ databases">
        <title>Genomes of Antarctic Bizionia species.</title>
        <authorList>
            <person name="Bowman J.P."/>
        </authorList>
    </citation>
    <scope>NUCLEOTIDE SEQUENCE [LARGE SCALE GENOMIC DNA]</scope>
    <source>
        <strain evidence="6 7">HFD</strain>
    </source>
</reference>
<dbReference type="AlphaFoldDB" id="A0A8H2LEI7"/>
<evidence type="ECO:0000313" key="6">
    <source>
        <dbReference type="EMBL" id="TYB76808.1"/>
    </source>
</evidence>
<evidence type="ECO:0000256" key="2">
    <source>
        <dbReference type="ARBA" id="ARBA00022840"/>
    </source>
</evidence>
<dbReference type="InterPro" id="IPR003593">
    <property type="entry name" value="AAA+_ATPase"/>
</dbReference>
<dbReference type="InterPro" id="IPR050168">
    <property type="entry name" value="AAA_ATPase_domain"/>
</dbReference>
<dbReference type="PROSITE" id="PS50011">
    <property type="entry name" value="PROTEIN_KINASE_DOM"/>
    <property type="match status" value="1"/>
</dbReference>
<evidence type="ECO:0000259" key="5">
    <source>
        <dbReference type="PROSITE" id="PS50011"/>
    </source>
</evidence>
<sequence length="593" mass="67492">MNQNQNILSKGQTINEKYKVTFFLKKGSYAETYRVKDQNGKTKLLKLFSYSKLDRTQFNNNDDVLEIEILKQIKHPNLVKYCDNGELLIENQKYAFVILDFISGETLADKMKRDQTLNPYDAKDIISGVLNGLSYLHNLENPVIHNDITNLNIMTDLSGKVVIPKIIDFGYARYVSQSTKDFLKDGLNPFYQSNEAFNKVFSVTSDVFSVGALYYHLLFGLPPWFVEISKYKSDRIKLEDAILDERNKPLKFDGSDIKIDKQTVNLIRKALQPNAENRFKNVKEFIQAINGELEIKQVSNVNESTKPKLKSIKNGKGFKAIAGMQELKETIQLDVIDALNDKEKYAEYGLTIPNGMLLYGPPGCGKTFFAERMAEEIGFNFYQIKPSDIQSKFVNQSQENIKNLFDEARENAPSIIFIDELDAVVPNRDNSSVNHMNTSAVNEFLAQMNNCGEDGVFIIGATNRPNSIDPAILRAGRLDKVIYLPPPDFEAREMMFKLYLDKRPREIGLDYSAFAKLTEKYVSSDIKFLCDEASRSALKMNSRISKEILFETIKNNRPSISLKELNSYIAIKAKLEGLAENTNERPAIGFKNN</sequence>
<dbReference type="Pfam" id="PF00004">
    <property type="entry name" value="AAA"/>
    <property type="match status" value="1"/>
</dbReference>
<dbReference type="PANTHER" id="PTHR23077:SF171">
    <property type="entry name" value="NUCLEAR VALOSIN-CONTAINING PROTEIN-LIKE"/>
    <property type="match status" value="1"/>
</dbReference>
<dbReference type="InterPro" id="IPR003959">
    <property type="entry name" value="ATPase_AAA_core"/>
</dbReference>
<dbReference type="PROSITE" id="PS00674">
    <property type="entry name" value="AAA"/>
    <property type="match status" value="1"/>
</dbReference>
<dbReference type="InterPro" id="IPR027417">
    <property type="entry name" value="P-loop_NTPase"/>
</dbReference>
<dbReference type="EMBL" id="VSKM01000004">
    <property type="protein sequence ID" value="TYB76808.1"/>
    <property type="molecule type" value="Genomic_DNA"/>
</dbReference>
<keyword evidence="7" id="KW-1185">Reference proteome</keyword>
<evidence type="ECO:0000256" key="4">
    <source>
        <dbReference type="RuleBase" id="RU003651"/>
    </source>
</evidence>
<dbReference type="PANTHER" id="PTHR23077">
    <property type="entry name" value="AAA-FAMILY ATPASE"/>
    <property type="match status" value="1"/>
</dbReference>
<dbReference type="GO" id="GO:0005524">
    <property type="term" value="F:ATP binding"/>
    <property type="evidence" value="ECO:0007669"/>
    <property type="project" value="UniProtKB-KW"/>
</dbReference>
<keyword evidence="1 4" id="KW-0547">Nucleotide-binding</keyword>
<dbReference type="SUPFAM" id="SSF56112">
    <property type="entry name" value="Protein kinase-like (PK-like)"/>
    <property type="match status" value="1"/>
</dbReference>
<dbReference type="GO" id="GO:0016887">
    <property type="term" value="F:ATP hydrolysis activity"/>
    <property type="evidence" value="ECO:0007669"/>
    <property type="project" value="InterPro"/>
</dbReference>
<proteinExistence type="inferred from homology"/>
<dbReference type="Gene3D" id="1.10.510.10">
    <property type="entry name" value="Transferase(Phosphotransferase) domain 1"/>
    <property type="match status" value="1"/>
</dbReference>
<dbReference type="Gene3D" id="1.10.8.60">
    <property type="match status" value="1"/>
</dbReference>
<evidence type="ECO:0000313" key="7">
    <source>
        <dbReference type="Proteomes" id="UP000323324"/>
    </source>
</evidence>
<dbReference type="RefSeq" id="WP_148369177.1">
    <property type="nucleotide sequence ID" value="NZ_VSKM01000004.1"/>
</dbReference>
<dbReference type="CDD" id="cd14014">
    <property type="entry name" value="STKc_PknB_like"/>
    <property type="match status" value="1"/>
</dbReference>